<evidence type="ECO:0000313" key="3">
    <source>
        <dbReference type="Proteomes" id="UP000199074"/>
    </source>
</evidence>
<evidence type="ECO:0000313" key="2">
    <source>
        <dbReference type="EMBL" id="SFV29956.1"/>
    </source>
</evidence>
<dbReference type="STRING" id="429728.SAMN05216456_0880"/>
<reference evidence="2 3" key="1">
    <citation type="submission" date="2016-10" db="EMBL/GenBank/DDBJ databases">
        <authorList>
            <person name="de Groot N.N."/>
        </authorList>
    </citation>
    <scope>NUCLEOTIDE SEQUENCE [LARGE SCALE GENOMIC DNA]</scope>
    <source>
        <strain evidence="2 3">IPL20</strain>
    </source>
</reference>
<dbReference type="OrthoDB" id="7726273at2"/>
<dbReference type="EMBL" id="FPCK01000001">
    <property type="protein sequence ID" value="SFV29956.1"/>
    <property type="molecule type" value="Genomic_DNA"/>
</dbReference>
<evidence type="ECO:0008006" key="4">
    <source>
        <dbReference type="Google" id="ProtNLM"/>
    </source>
</evidence>
<feature type="chain" id="PRO_5011671361" description="HdeA/HdeB family protein" evidence="1">
    <location>
        <begin position="19"/>
        <end position="102"/>
    </location>
</feature>
<dbReference type="Proteomes" id="UP000199074">
    <property type="component" value="Unassembled WGS sequence"/>
</dbReference>
<dbReference type="AlphaFoldDB" id="A0A1I7N5V2"/>
<proteinExistence type="predicted"/>
<dbReference type="RefSeq" id="WP_092421364.1">
    <property type="nucleotide sequence ID" value="NZ_FPCK01000001.1"/>
</dbReference>
<keyword evidence="1" id="KW-0732">Signal</keyword>
<organism evidence="2 3">
    <name type="scientific">Devosia crocina</name>
    <dbReference type="NCBI Taxonomy" id="429728"/>
    <lineage>
        <taxon>Bacteria</taxon>
        <taxon>Pseudomonadati</taxon>
        <taxon>Pseudomonadota</taxon>
        <taxon>Alphaproteobacteria</taxon>
        <taxon>Hyphomicrobiales</taxon>
        <taxon>Devosiaceae</taxon>
        <taxon>Devosia</taxon>
    </lineage>
</organism>
<evidence type="ECO:0000256" key="1">
    <source>
        <dbReference type="SAM" id="SignalP"/>
    </source>
</evidence>
<accession>A0A1I7N5V2</accession>
<keyword evidence="3" id="KW-1185">Reference proteome</keyword>
<gene>
    <name evidence="2" type="ORF">SAMN05216456_0880</name>
</gene>
<name>A0A1I7N5V2_9HYPH</name>
<feature type="signal peptide" evidence="1">
    <location>
        <begin position="1"/>
        <end position="18"/>
    </location>
</feature>
<protein>
    <recommendedName>
        <fullName evidence="4">HdeA/HdeB family protein</fullName>
    </recommendedName>
</protein>
<sequence length="102" mass="11299">MKRLIPLLLLLVVPPAFAEEQSAWQQQKCALYADAWSRALETVGPDDINYNFLASNENFIASGCMESAGICPRSNRERDIADLLTMVLMNEGAASTFAPFRC</sequence>